<reference evidence="9 10" key="1">
    <citation type="submission" date="2011-08" db="EMBL/GenBank/DDBJ databases">
        <title>The Genome Sequence of Eubacteriaceae bacterium CM5.</title>
        <authorList>
            <consortium name="The Broad Institute Genome Sequencing Platform"/>
            <person name="Earl A."/>
            <person name="Ward D."/>
            <person name="Feldgarden M."/>
            <person name="Gevers D."/>
            <person name="Sizova M."/>
            <person name="Hazen A."/>
            <person name="Epstein S."/>
            <person name="Young S.K."/>
            <person name="Zeng Q."/>
            <person name="Gargeya S."/>
            <person name="Fitzgerald M."/>
            <person name="Haas B."/>
            <person name="Abouelleil A."/>
            <person name="Alvarado L."/>
            <person name="Arachchi H.M."/>
            <person name="Berlin A."/>
            <person name="Brown A."/>
            <person name="Chapman S.B."/>
            <person name="Chen Z."/>
            <person name="Dunbar C."/>
            <person name="Freedman E."/>
            <person name="Gearin G."/>
            <person name="Gellesch M."/>
            <person name="Goldberg J."/>
            <person name="Griggs A."/>
            <person name="Gujja S."/>
            <person name="Heiman D."/>
            <person name="Howarth C."/>
            <person name="Larson L."/>
            <person name="Lui A."/>
            <person name="MacDonald P.J.P."/>
            <person name="Montmayeur A."/>
            <person name="Murphy C."/>
            <person name="Neiman D."/>
            <person name="Pearson M."/>
            <person name="Priest M."/>
            <person name="Roberts A."/>
            <person name="Saif S."/>
            <person name="Shea T."/>
            <person name="Shenoy N."/>
            <person name="Sisk P."/>
            <person name="Stolte C."/>
            <person name="Sykes S."/>
            <person name="Wortman J."/>
            <person name="Nusbaum C."/>
            <person name="Birren B."/>
        </authorList>
    </citation>
    <scope>NUCLEOTIDE SEQUENCE [LARGE SCALE GENOMIC DNA]</scope>
    <source>
        <strain evidence="9 10">CM5</strain>
    </source>
</reference>
<dbReference type="InterPro" id="IPR001678">
    <property type="entry name" value="MeTrfase_RsmB-F_NOP2_dom"/>
</dbReference>
<evidence type="ECO:0000256" key="1">
    <source>
        <dbReference type="ARBA" id="ARBA00007494"/>
    </source>
</evidence>
<comment type="similarity">
    <text evidence="1 7">Belongs to the class I-like SAM-binding methyltransferase superfamily. RsmB/NOP family.</text>
</comment>
<keyword evidence="6 7" id="KW-0694">RNA-binding</keyword>
<dbReference type="InterPro" id="IPR031340">
    <property type="entry name" value="RsmF_methylt_CI"/>
</dbReference>
<protein>
    <recommendedName>
        <fullName evidence="8">SAM-dependent MTase RsmB/NOP-type domain-containing protein</fullName>
    </recommendedName>
</protein>
<gene>
    <name evidence="9" type="ORF">HMPREF9628_01896</name>
</gene>
<dbReference type="PROSITE" id="PS51686">
    <property type="entry name" value="SAM_MT_RSMB_NOP"/>
    <property type="match status" value="1"/>
</dbReference>
<dbReference type="InterPro" id="IPR029063">
    <property type="entry name" value="SAM-dependent_MTases_sf"/>
</dbReference>
<dbReference type="Gene3D" id="3.30.70.1170">
    <property type="entry name" value="Sun protein, domain 3"/>
    <property type="match status" value="1"/>
</dbReference>
<dbReference type="PROSITE" id="PS01153">
    <property type="entry name" value="NOL1_NOP2_SUN"/>
    <property type="match status" value="1"/>
</dbReference>
<dbReference type="PANTHER" id="PTHR22807">
    <property type="entry name" value="NOP2 YEAST -RELATED NOL1/NOP2/FMU SUN DOMAIN-CONTAINING"/>
    <property type="match status" value="1"/>
</dbReference>
<evidence type="ECO:0000256" key="5">
    <source>
        <dbReference type="ARBA" id="ARBA00022691"/>
    </source>
</evidence>
<dbReference type="Pfam" id="PF17126">
    <property type="entry name" value="RsmF_methylt_CI"/>
    <property type="match status" value="1"/>
</dbReference>
<dbReference type="InterPro" id="IPR049560">
    <property type="entry name" value="MeTrfase_RsmB-F_NOP2_cat"/>
</dbReference>
<accession>G9XDM3</accession>
<dbReference type="InterPro" id="IPR031341">
    <property type="entry name" value="Methyltr_RsmF_N"/>
</dbReference>
<dbReference type="Pfam" id="PF01189">
    <property type="entry name" value="Methyltr_RsmB-F"/>
    <property type="match status" value="1"/>
</dbReference>
<dbReference type="STRING" id="796937.HMPREF9630_02091"/>
<dbReference type="Pfam" id="PF17125">
    <property type="entry name" value="Methyltr_RsmF_N"/>
    <property type="match status" value="1"/>
</dbReference>
<evidence type="ECO:0000256" key="7">
    <source>
        <dbReference type="PROSITE-ProRule" id="PRU01023"/>
    </source>
</evidence>
<dbReference type="SUPFAM" id="SSF53335">
    <property type="entry name" value="S-adenosyl-L-methionine-dependent methyltransferases"/>
    <property type="match status" value="1"/>
</dbReference>
<feature type="active site" description="Nucleophile" evidence="7">
    <location>
        <position position="233"/>
    </location>
</feature>
<dbReference type="Proteomes" id="UP000003379">
    <property type="component" value="Unassembled WGS sequence"/>
</dbReference>
<feature type="domain" description="SAM-dependent MTase RsmB/NOP-type" evidence="8">
    <location>
        <begin position="1"/>
        <end position="295"/>
    </location>
</feature>
<keyword evidence="4 7" id="KW-0808">Transferase</keyword>
<feature type="binding site" evidence="7">
    <location>
        <position position="181"/>
    </location>
    <ligand>
        <name>S-adenosyl-L-methionine</name>
        <dbReference type="ChEBI" id="CHEBI:59789"/>
    </ligand>
</feature>
<sequence length="463" mass="54160">MKDYKLPSAYIQDMKLLLKDDYDDFISSYNEKNHKAVSVNTKKLSRDDLKKIIGNNYEDVPWSDSGIYTDSDDMMSKNPMYHTGAYYIQEPSAMAPANYLDVQKGMKVLDMCASPGGKTFQISQKLSDEDLLISNDINTNRILPLLRNIEYHGLRNVMITNENQENLSKNFSSFFDRILLDAPCSGEGMFRKDKKLIPSYERSRKETVEIQKDLLEKAALMLKVGGKLLYSTCTFNTEENEKNILNFLSKHSEFELISIPKKNGMMSFDFLKESARFFPHKTKSEGHFLCLMCKKSETEKNIFEETDLKRESYIDSKYEKKKYLDRKKLPKEYIEFEKKFLNCKLEGNFFMQNNSLYLEIFDKILKYKIRIARNGLYLGDLKNNEFVISSALIRYLKSKDFQYTINFGLNDERVIKYIKGETLIIDGIKDGDYIVCLEDYPIGLVRAKNSKLKNMYNKNWRIM</sequence>
<evidence type="ECO:0000256" key="6">
    <source>
        <dbReference type="ARBA" id="ARBA00022884"/>
    </source>
</evidence>
<comment type="caution">
    <text evidence="9">The sequence shown here is derived from an EMBL/GenBank/DDBJ whole genome shotgun (WGS) entry which is preliminary data.</text>
</comment>
<dbReference type="PATRIC" id="fig|796940.3.peg.1377"/>
<dbReference type="InterPro" id="IPR023267">
    <property type="entry name" value="RCMT"/>
</dbReference>
<keyword evidence="3 7" id="KW-0489">Methyltransferase</keyword>
<name>G9XDM3_9FIRM</name>
<evidence type="ECO:0000313" key="10">
    <source>
        <dbReference type="Proteomes" id="UP000003379"/>
    </source>
</evidence>
<dbReference type="InterPro" id="IPR018314">
    <property type="entry name" value="RsmB/NOL1/NOP2-like_CS"/>
</dbReference>
<dbReference type="PRINTS" id="PR02008">
    <property type="entry name" value="RCMTFAMILY"/>
</dbReference>
<dbReference type="GO" id="GO:0008173">
    <property type="term" value="F:RNA methyltransferase activity"/>
    <property type="evidence" value="ECO:0007669"/>
    <property type="project" value="InterPro"/>
</dbReference>
<dbReference type="PANTHER" id="PTHR22807:SF30">
    <property type="entry name" value="28S RRNA (CYTOSINE(4447)-C(5))-METHYLTRANSFERASE-RELATED"/>
    <property type="match status" value="1"/>
</dbReference>
<dbReference type="Gene3D" id="2.30.130.60">
    <property type="match status" value="1"/>
</dbReference>
<dbReference type="CDD" id="cd21147">
    <property type="entry name" value="RsmF_methylt_CTD1"/>
    <property type="match status" value="1"/>
</dbReference>
<evidence type="ECO:0000256" key="4">
    <source>
        <dbReference type="ARBA" id="ARBA00022679"/>
    </source>
</evidence>
<comment type="caution">
    <text evidence="7">Lacks conserved residue(s) required for the propagation of feature annotation.</text>
</comment>
<dbReference type="InterPro" id="IPR027391">
    <property type="entry name" value="Nol1_Nop2_Fmu_2"/>
</dbReference>
<dbReference type="EMBL" id="AFZG01000034">
    <property type="protein sequence ID" value="EHL18953.1"/>
    <property type="molecule type" value="Genomic_DNA"/>
</dbReference>
<evidence type="ECO:0000313" key="9">
    <source>
        <dbReference type="EMBL" id="EHL18953.1"/>
    </source>
</evidence>
<dbReference type="GO" id="GO:0001510">
    <property type="term" value="P:RNA methylation"/>
    <property type="evidence" value="ECO:0007669"/>
    <property type="project" value="InterPro"/>
</dbReference>
<organism evidence="9 10">
    <name type="scientific">Peptoanaerobacter stomatis</name>
    <dbReference type="NCBI Taxonomy" id="796937"/>
    <lineage>
        <taxon>Bacteria</taxon>
        <taxon>Bacillati</taxon>
        <taxon>Bacillota</taxon>
        <taxon>Clostridia</taxon>
        <taxon>Peptostreptococcales</taxon>
        <taxon>Filifactoraceae</taxon>
        <taxon>Peptoanaerobacter</taxon>
    </lineage>
</organism>
<evidence type="ECO:0000256" key="3">
    <source>
        <dbReference type="ARBA" id="ARBA00022603"/>
    </source>
</evidence>
<keyword evidence="2" id="KW-0963">Cytoplasm</keyword>
<feature type="binding site" evidence="7">
    <location>
        <position position="136"/>
    </location>
    <ligand>
        <name>S-adenosyl-L-methionine</name>
        <dbReference type="ChEBI" id="CHEBI:59789"/>
    </ligand>
</feature>
<proteinExistence type="inferred from homology"/>
<dbReference type="RefSeq" id="WP_009529751.1">
    <property type="nucleotide sequence ID" value="NZ_JBQMYE010000016.1"/>
</dbReference>
<dbReference type="Pfam" id="PF13636">
    <property type="entry name" value="Methyltranf_PUA"/>
    <property type="match status" value="1"/>
</dbReference>
<dbReference type="HOGENOM" id="CLU_005316_6_1_9"/>
<evidence type="ECO:0000256" key="2">
    <source>
        <dbReference type="ARBA" id="ARBA00022490"/>
    </source>
</evidence>
<dbReference type="GO" id="GO:0003723">
    <property type="term" value="F:RNA binding"/>
    <property type="evidence" value="ECO:0007669"/>
    <property type="project" value="UniProtKB-UniRule"/>
</dbReference>
<evidence type="ECO:0000259" key="8">
    <source>
        <dbReference type="PROSITE" id="PS51686"/>
    </source>
</evidence>
<dbReference type="Gene3D" id="3.40.50.150">
    <property type="entry name" value="Vaccinia Virus protein VP39"/>
    <property type="match status" value="1"/>
</dbReference>
<dbReference type="AlphaFoldDB" id="G9XDM3"/>
<keyword evidence="5 7" id="KW-0949">S-adenosyl-L-methionine</keyword>